<name>A0ABP8LBA6_9MICO</name>
<protein>
    <submittedName>
        <fullName evidence="2">LLM class flavin-dependent oxidoreductase</fullName>
    </submittedName>
</protein>
<feature type="domain" description="Luciferase-like" evidence="1">
    <location>
        <begin position="9"/>
        <end position="259"/>
    </location>
</feature>
<dbReference type="Gene3D" id="3.20.20.30">
    <property type="entry name" value="Luciferase-like domain"/>
    <property type="match status" value="1"/>
</dbReference>
<evidence type="ECO:0000259" key="1">
    <source>
        <dbReference type="Pfam" id="PF00296"/>
    </source>
</evidence>
<proteinExistence type="predicted"/>
<evidence type="ECO:0000313" key="3">
    <source>
        <dbReference type="Proteomes" id="UP001500622"/>
    </source>
</evidence>
<dbReference type="Proteomes" id="UP001500622">
    <property type="component" value="Unassembled WGS sequence"/>
</dbReference>
<dbReference type="InterPro" id="IPR011251">
    <property type="entry name" value="Luciferase-like_dom"/>
</dbReference>
<dbReference type="EMBL" id="BAABGN010000009">
    <property type="protein sequence ID" value="GAA4425151.1"/>
    <property type="molecule type" value="Genomic_DNA"/>
</dbReference>
<dbReference type="PANTHER" id="PTHR30137:SF15">
    <property type="entry name" value="BLL6902 PROTEIN"/>
    <property type="match status" value="1"/>
</dbReference>
<keyword evidence="3" id="KW-1185">Reference proteome</keyword>
<dbReference type="CDD" id="cd00347">
    <property type="entry name" value="Flavin_utilizing_monoxygenases"/>
    <property type="match status" value="1"/>
</dbReference>
<dbReference type="PANTHER" id="PTHR30137">
    <property type="entry name" value="LUCIFERASE-LIKE MONOOXYGENASE"/>
    <property type="match status" value="1"/>
</dbReference>
<organism evidence="2 3">
    <name type="scientific">Georgenia halophila</name>
    <dbReference type="NCBI Taxonomy" id="620889"/>
    <lineage>
        <taxon>Bacteria</taxon>
        <taxon>Bacillati</taxon>
        <taxon>Actinomycetota</taxon>
        <taxon>Actinomycetes</taxon>
        <taxon>Micrococcales</taxon>
        <taxon>Bogoriellaceae</taxon>
        <taxon>Georgenia</taxon>
    </lineage>
</organism>
<sequence>MKKIGFLSFGHWTPSPASQVRSASDALLQSIELAVAAEEVGADGAYFRVHHFARQLSSPFPLLAAVGARTSRIEIGTGVIDMRYENPLYMAEDAGSADLIAGGRLQLGISRGSPEQVIEGYKYFGYVPQEGSSDADMARDHTEVFRKVIEGQGFAEPNPRPMFPNPPGLLRIEPHSPGLQDRIWWGAGSRGTAEWTGRQGMNLMSSTLLTEDTGVPFHQLQAEQIQRFRDAWADEGHEREPRVSVSRSIFPIVNDTDRAYFGAETGSQDQVGVLEDGRARFGKTYAGEPDKLVADLAQDEAIAAADTLVLTLPNQLGVDYNAHVLDSIVRHVAPELGWR</sequence>
<reference evidence="3" key="1">
    <citation type="journal article" date="2019" name="Int. J. Syst. Evol. Microbiol.">
        <title>The Global Catalogue of Microorganisms (GCM) 10K type strain sequencing project: providing services to taxonomists for standard genome sequencing and annotation.</title>
        <authorList>
            <consortium name="The Broad Institute Genomics Platform"/>
            <consortium name="The Broad Institute Genome Sequencing Center for Infectious Disease"/>
            <person name="Wu L."/>
            <person name="Ma J."/>
        </authorList>
    </citation>
    <scope>NUCLEOTIDE SEQUENCE [LARGE SCALE GENOMIC DNA]</scope>
    <source>
        <strain evidence="3">JCM 17810</strain>
    </source>
</reference>
<evidence type="ECO:0000313" key="2">
    <source>
        <dbReference type="EMBL" id="GAA4425151.1"/>
    </source>
</evidence>
<dbReference type="Pfam" id="PF00296">
    <property type="entry name" value="Bac_luciferase"/>
    <property type="match status" value="1"/>
</dbReference>
<dbReference type="InterPro" id="IPR036661">
    <property type="entry name" value="Luciferase-like_sf"/>
</dbReference>
<dbReference type="SUPFAM" id="SSF51679">
    <property type="entry name" value="Bacterial luciferase-like"/>
    <property type="match status" value="1"/>
</dbReference>
<dbReference type="InterPro" id="IPR050766">
    <property type="entry name" value="Bact_Lucif_Oxidored"/>
</dbReference>
<dbReference type="RefSeq" id="WP_345216354.1">
    <property type="nucleotide sequence ID" value="NZ_BAABGN010000009.1"/>
</dbReference>
<accession>A0ABP8LBA6</accession>
<gene>
    <name evidence="2" type="ORF">GCM10023169_22520</name>
</gene>
<comment type="caution">
    <text evidence="2">The sequence shown here is derived from an EMBL/GenBank/DDBJ whole genome shotgun (WGS) entry which is preliminary data.</text>
</comment>